<sequence>MNYITAMDNLSNQVTVERGGKIGSHTFSKYFLPYSRTQESFHGLTLSDVNTLIRDFQRPQNIPNAADLEYPPTALSIPQFYLVFPDEKVKFVASNHLVSSHDEDEDEDGDGDDGDEMTMMEGQAEGPIEQVLEAEVACHVLMMQEAQ</sequence>
<gene>
    <name evidence="2" type="ORF">GSTUAT00003786001</name>
</gene>
<dbReference type="Proteomes" id="UP001412239">
    <property type="component" value="Unassembled WGS sequence"/>
</dbReference>
<reference evidence="2" key="1">
    <citation type="submission" date="2015-10" db="EMBL/GenBank/DDBJ databases">
        <authorList>
            <person name="Regsiter A."/>
            <person name="william w."/>
        </authorList>
    </citation>
    <scope>NUCLEOTIDE SEQUENCE</scope>
    <source>
        <strain evidence="2">Montdore</strain>
    </source>
</reference>
<evidence type="ECO:0000313" key="3">
    <source>
        <dbReference type="Proteomes" id="UP001412239"/>
    </source>
</evidence>
<evidence type="ECO:0000256" key="1">
    <source>
        <dbReference type="SAM" id="MobiDB-lite"/>
    </source>
</evidence>
<name>A0A292PZ85_9PEZI</name>
<accession>A0A292PZ85</accession>
<organism evidence="2 3">
    <name type="scientific">Tuber aestivum</name>
    <name type="common">summer truffle</name>
    <dbReference type="NCBI Taxonomy" id="59557"/>
    <lineage>
        <taxon>Eukaryota</taxon>
        <taxon>Fungi</taxon>
        <taxon>Dikarya</taxon>
        <taxon>Ascomycota</taxon>
        <taxon>Pezizomycotina</taxon>
        <taxon>Pezizomycetes</taxon>
        <taxon>Pezizales</taxon>
        <taxon>Tuberaceae</taxon>
        <taxon>Tuber</taxon>
    </lineage>
</organism>
<evidence type="ECO:0000313" key="2">
    <source>
        <dbReference type="EMBL" id="CUS12111.1"/>
    </source>
</evidence>
<feature type="compositionally biased region" description="Acidic residues" evidence="1">
    <location>
        <begin position="102"/>
        <end position="118"/>
    </location>
</feature>
<feature type="region of interest" description="Disordered" evidence="1">
    <location>
        <begin position="95"/>
        <end position="119"/>
    </location>
</feature>
<dbReference type="AlphaFoldDB" id="A0A292PZ85"/>
<keyword evidence="3" id="KW-1185">Reference proteome</keyword>
<dbReference type="EMBL" id="LN891004">
    <property type="protein sequence ID" value="CUS12111.1"/>
    <property type="molecule type" value="Genomic_DNA"/>
</dbReference>
<proteinExistence type="predicted"/>
<protein>
    <submittedName>
        <fullName evidence="2">Uncharacterized protein</fullName>
    </submittedName>
</protein>